<keyword evidence="1" id="KW-1133">Transmembrane helix</keyword>
<feature type="transmembrane region" description="Helical" evidence="1">
    <location>
        <begin position="69"/>
        <end position="88"/>
    </location>
</feature>
<name>A0A645BFG8_9ZZZZ</name>
<evidence type="ECO:0008006" key="3">
    <source>
        <dbReference type="Google" id="ProtNLM"/>
    </source>
</evidence>
<sequence>MQTLVDFLAFRHFISPAVLPVCYVLGAAGIPFGVWLAVQRMVPFLGKQAAGPYRSGAEDAPAPRYRGRILFWCTLLFVVAEILWRILFEYLAAFLQMRDALLILANIQ</sequence>
<reference evidence="2" key="1">
    <citation type="submission" date="2019-08" db="EMBL/GenBank/DDBJ databases">
        <authorList>
            <person name="Kucharzyk K."/>
            <person name="Murdoch R.W."/>
            <person name="Higgins S."/>
            <person name="Loffler F."/>
        </authorList>
    </citation>
    <scope>NUCLEOTIDE SEQUENCE</scope>
</reference>
<dbReference type="InterPro" id="IPR025557">
    <property type="entry name" value="DUF4282"/>
</dbReference>
<keyword evidence="1" id="KW-0812">Transmembrane</keyword>
<evidence type="ECO:0000313" key="2">
    <source>
        <dbReference type="EMBL" id="MPM64185.1"/>
    </source>
</evidence>
<organism evidence="2">
    <name type="scientific">bioreactor metagenome</name>
    <dbReference type="NCBI Taxonomy" id="1076179"/>
    <lineage>
        <taxon>unclassified sequences</taxon>
        <taxon>metagenomes</taxon>
        <taxon>ecological metagenomes</taxon>
    </lineage>
</organism>
<proteinExistence type="predicted"/>
<feature type="transmembrane region" description="Helical" evidence="1">
    <location>
        <begin position="17"/>
        <end position="38"/>
    </location>
</feature>
<evidence type="ECO:0000256" key="1">
    <source>
        <dbReference type="SAM" id="Phobius"/>
    </source>
</evidence>
<comment type="caution">
    <text evidence="2">The sequence shown here is derived from an EMBL/GenBank/DDBJ whole genome shotgun (WGS) entry which is preliminary data.</text>
</comment>
<gene>
    <name evidence="2" type="ORF">SDC9_111071</name>
</gene>
<protein>
    <recommendedName>
        <fullName evidence="3">DUF4282 domain-containing protein</fullName>
    </recommendedName>
</protein>
<dbReference type="EMBL" id="VSSQ01019813">
    <property type="protein sequence ID" value="MPM64185.1"/>
    <property type="molecule type" value="Genomic_DNA"/>
</dbReference>
<dbReference type="AlphaFoldDB" id="A0A645BFG8"/>
<dbReference type="Pfam" id="PF14110">
    <property type="entry name" value="DUF4282"/>
    <property type="match status" value="1"/>
</dbReference>
<accession>A0A645BFG8</accession>
<keyword evidence="1" id="KW-0472">Membrane</keyword>